<reference evidence="9 10" key="1">
    <citation type="journal article" date="2011" name="Front. Microbiol.">
        <title>Genomic signatures of strain selection and enhancement in Bacillus atrophaeus var. globigii, a historical biowarfare simulant.</title>
        <authorList>
            <person name="Gibbons H.S."/>
            <person name="Broomall S.M."/>
            <person name="McNew L.A."/>
            <person name="Daligault H."/>
            <person name="Chapman C."/>
            <person name="Bruce D."/>
            <person name="Karavis M."/>
            <person name="Krepps M."/>
            <person name="McGregor P.A."/>
            <person name="Hong C."/>
            <person name="Park K.H."/>
            <person name="Akmal A."/>
            <person name="Feldman A."/>
            <person name="Lin J.S."/>
            <person name="Chang W.E."/>
            <person name="Higgs B.W."/>
            <person name="Demirev P."/>
            <person name="Lindquist J."/>
            <person name="Liem A."/>
            <person name="Fochler E."/>
            <person name="Read T.D."/>
            <person name="Tapia R."/>
            <person name="Johnson S."/>
            <person name="Bishop-Lilly K.A."/>
            <person name="Detter C."/>
            <person name="Han C."/>
            <person name="Sozhamannan S."/>
            <person name="Rosenzweig C.N."/>
            <person name="Skowronski E.W."/>
        </authorList>
    </citation>
    <scope>NUCLEOTIDE SEQUENCE [LARGE SCALE GENOMIC DNA]</scope>
    <source>
        <strain evidence="9 10">Y4G10-17</strain>
    </source>
</reference>
<evidence type="ECO:0000256" key="1">
    <source>
        <dbReference type="ARBA" id="ARBA00001974"/>
    </source>
</evidence>
<keyword evidence="5" id="KW-0274">FAD</keyword>
<evidence type="ECO:0000256" key="3">
    <source>
        <dbReference type="ARBA" id="ARBA00005349"/>
    </source>
</evidence>
<accession>A0A432WEB0</accession>
<dbReference type="Proteomes" id="UP000287823">
    <property type="component" value="Unassembled WGS sequence"/>
</dbReference>
<keyword evidence="10" id="KW-1185">Reference proteome</keyword>
<dbReference type="InterPro" id="IPR036188">
    <property type="entry name" value="FAD/NAD-bd_sf"/>
</dbReference>
<evidence type="ECO:0000256" key="5">
    <source>
        <dbReference type="ARBA" id="ARBA00022827"/>
    </source>
</evidence>
<comment type="pathway">
    <text evidence="2">Cofactor biosynthesis; ubiquinone biosynthesis.</text>
</comment>
<organism evidence="9 10">
    <name type="scientific">Aliidiomarina soli</name>
    <dbReference type="NCBI Taxonomy" id="1928574"/>
    <lineage>
        <taxon>Bacteria</taxon>
        <taxon>Pseudomonadati</taxon>
        <taxon>Pseudomonadota</taxon>
        <taxon>Gammaproteobacteria</taxon>
        <taxon>Alteromonadales</taxon>
        <taxon>Idiomarinaceae</taxon>
        <taxon>Aliidiomarina</taxon>
    </lineage>
</organism>
<gene>
    <name evidence="9" type="ORF">CWE14_12105</name>
</gene>
<dbReference type="EMBL" id="PIPO01000005">
    <property type="protein sequence ID" value="RUO31227.1"/>
    <property type="molecule type" value="Genomic_DNA"/>
</dbReference>
<dbReference type="GO" id="GO:0006744">
    <property type="term" value="P:ubiquinone biosynthetic process"/>
    <property type="evidence" value="ECO:0007669"/>
    <property type="project" value="UniProtKB-UniPathway"/>
</dbReference>
<protein>
    <recommendedName>
        <fullName evidence="8">FAD-binding domain-containing protein</fullName>
    </recommendedName>
</protein>
<keyword evidence="4" id="KW-0285">Flavoprotein</keyword>
<dbReference type="PANTHER" id="PTHR43876">
    <property type="entry name" value="UBIQUINONE BIOSYNTHESIS MONOOXYGENASE COQ6, MITOCHONDRIAL"/>
    <property type="match status" value="1"/>
</dbReference>
<name>A0A432WEB0_9GAMM</name>
<dbReference type="InterPro" id="IPR018168">
    <property type="entry name" value="Ubi_Hdrlase_CS"/>
</dbReference>
<evidence type="ECO:0000256" key="6">
    <source>
        <dbReference type="ARBA" id="ARBA00023002"/>
    </source>
</evidence>
<dbReference type="PROSITE" id="PS01304">
    <property type="entry name" value="UBIH"/>
    <property type="match status" value="1"/>
</dbReference>
<dbReference type="GO" id="GO:0019168">
    <property type="term" value="F:2-polyprenylphenol 6-hydroxylase activity"/>
    <property type="evidence" value="ECO:0007669"/>
    <property type="project" value="TreeGrafter"/>
</dbReference>
<keyword evidence="7" id="KW-0503">Monooxygenase</keyword>
<dbReference type="InterPro" id="IPR010971">
    <property type="entry name" value="UbiH/COQ6"/>
</dbReference>
<dbReference type="NCBIfam" id="TIGR01988">
    <property type="entry name" value="Ubi-OHases"/>
    <property type="match status" value="1"/>
</dbReference>
<dbReference type="InterPro" id="IPR002938">
    <property type="entry name" value="FAD-bd"/>
</dbReference>
<dbReference type="Gene3D" id="3.50.50.60">
    <property type="entry name" value="FAD/NAD(P)-binding domain"/>
    <property type="match status" value="2"/>
</dbReference>
<dbReference type="SUPFAM" id="SSF51905">
    <property type="entry name" value="FAD/NAD(P)-binding domain"/>
    <property type="match status" value="1"/>
</dbReference>
<evidence type="ECO:0000256" key="7">
    <source>
        <dbReference type="ARBA" id="ARBA00023033"/>
    </source>
</evidence>
<dbReference type="Pfam" id="PF01494">
    <property type="entry name" value="FAD_binding_3"/>
    <property type="match status" value="1"/>
</dbReference>
<comment type="similarity">
    <text evidence="3">Belongs to the UbiH/COQ6 family.</text>
</comment>
<dbReference type="UniPathway" id="UPA00232"/>
<dbReference type="InterPro" id="IPR051205">
    <property type="entry name" value="UbiH/COQ6_monooxygenase"/>
</dbReference>
<comment type="caution">
    <text evidence="9">The sequence shown here is derived from an EMBL/GenBank/DDBJ whole genome shotgun (WGS) entry which is preliminary data.</text>
</comment>
<proteinExistence type="inferred from homology"/>
<evidence type="ECO:0000313" key="10">
    <source>
        <dbReference type="Proteomes" id="UP000287823"/>
    </source>
</evidence>
<feature type="domain" description="FAD-binding" evidence="8">
    <location>
        <begin position="5"/>
        <end position="319"/>
    </location>
</feature>
<evidence type="ECO:0000259" key="8">
    <source>
        <dbReference type="Pfam" id="PF01494"/>
    </source>
</evidence>
<keyword evidence="6" id="KW-0560">Oxidoreductase</keyword>
<dbReference type="PRINTS" id="PR00420">
    <property type="entry name" value="RNGMNOXGNASE"/>
</dbReference>
<dbReference type="PANTHER" id="PTHR43876:SF7">
    <property type="entry name" value="UBIQUINONE BIOSYNTHESIS MONOOXYGENASE COQ6, MITOCHONDRIAL"/>
    <property type="match status" value="1"/>
</dbReference>
<dbReference type="AlphaFoldDB" id="A0A432WEB0"/>
<dbReference type="RefSeq" id="WP_126799600.1">
    <property type="nucleotide sequence ID" value="NZ_PIPO01000005.1"/>
</dbReference>
<dbReference type="GO" id="GO:0071949">
    <property type="term" value="F:FAD binding"/>
    <property type="evidence" value="ECO:0007669"/>
    <property type="project" value="InterPro"/>
</dbReference>
<comment type="cofactor">
    <cofactor evidence="1">
        <name>FAD</name>
        <dbReference type="ChEBI" id="CHEBI:57692"/>
    </cofactor>
</comment>
<evidence type="ECO:0000256" key="2">
    <source>
        <dbReference type="ARBA" id="ARBA00004749"/>
    </source>
</evidence>
<evidence type="ECO:0000313" key="9">
    <source>
        <dbReference type="EMBL" id="RUO31227.1"/>
    </source>
</evidence>
<evidence type="ECO:0000256" key="4">
    <source>
        <dbReference type="ARBA" id="ARBA00022630"/>
    </source>
</evidence>
<sequence length="394" mass="43123">MALHRTQVVVVGGGMIGLSLALSLAKRGRQVVVVEKRTDKGVIPDTQQLRVSAISEGSRHWLEQIGVWQAVPTERLGPYTGMQVWDRDNGAEIEFAASDAGFTTLGHIVENAVLEAVLWQQAEAAGVQLLSGVEHEAPVFSEQDVTLSLSNGDIVLAQLLVAADGAQSTLRSQADTPMVFKDYEQQGLVATIRSEKPHQGIARQAFMPGGPLALLPLADPHLLSIVWSQPSVQAEQWSVEDEEVFNHRLTAASDNCLGLLAVEGPRRNFPLQMRYAEQWLYKRQVLIGDAAHTIHPLAGQGANLGLADARDLEARLAALGTLNGVWDEAELMRTLRGYQRARKAAALQHIAVMEGFHQLFRGSNPLLRFIRGRGLNLVNRQPLLKQFFLAQASK</sequence>